<keyword evidence="3" id="KW-1185">Reference proteome</keyword>
<organism evidence="2 3">
    <name type="scientific">Cognatilysobacter bugurensis</name>
    <dbReference type="NCBI Taxonomy" id="543356"/>
    <lineage>
        <taxon>Bacteria</taxon>
        <taxon>Pseudomonadati</taxon>
        <taxon>Pseudomonadota</taxon>
        <taxon>Gammaproteobacteria</taxon>
        <taxon>Lysobacterales</taxon>
        <taxon>Lysobacteraceae</taxon>
        <taxon>Cognatilysobacter</taxon>
    </lineage>
</organism>
<evidence type="ECO:0008006" key="4">
    <source>
        <dbReference type="Google" id="ProtNLM"/>
    </source>
</evidence>
<evidence type="ECO:0000313" key="3">
    <source>
        <dbReference type="Proteomes" id="UP000646426"/>
    </source>
</evidence>
<accession>A0A918W8G8</accession>
<reference evidence="2" key="1">
    <citation type="journal article" date="2014" name="Int. J. Syst. Evol. Microbiol.">
        <title>Complete genome sequence of Corynebacterium casei LMG S-19264T (=DSM 44701T), isolated from a smear-ripened cheese.</title>
        <authorList>
            <consortium name="US DOE Joint Genome Institute (JGI-PGF)"/>
            <person name="Walter F."/>
            <person name="Albersmeier A."/>
            <person name="Kalinowski J."/>
            <person name="Ruckert C."/>
        </authorList>
    </citation>
    <scope>NUCLEOTIDE SEQUENCE</scope>
    <source>
        <strain evidence="2">KCTC 23077</strain>
    </source>
</reference>
<keyword evidence="1" id="KW-0812">Transmembrane</keyword>
<comment type="caution">
    <text evidence="2">The sequence shown here is derived from an EMBL/GenBank/DDBJ whole genome shotgun (WGS) entry which is preliminary data.</text>
</comment>
<name>A0A918W8G8_9GAMM</name>
<feature type="transmembrane region" description="Helical" evidence="1">
    <location>
        <begin position="226"/>
        <end position="251"/>
    </location>
</feature>
<dbReference type="RefSeq" id="WP_189456970.1">
    <property type="nucleotide sequence ID" value="NZ_BMYD01000004.1"/>
</dbReference>
<evidence type="ECO:0000313" key="2">
    <source>
        <dbReference type="EMBL" id="GHA85654.1"/>
    </source>
</evidence>
<feature type="transmembrane region" description="Helical" evidence="1">
    <location>
        <begin position="397"/>
        <end position="418"/>
    </location>
</feature>
<dbReference type="Proteomes" id="UP000646426">
    <property type="component" value="Unassembled WGS sequence"/>
</dbReference>
<dbReference type="AlphaFoldDB" id="A0A918W8G8"/>
<feature type="transmembrane region" description="Helical" evidence="1">
    <location>
        <begin position="196"/>
        <end position="214"/>
    </location>
</feature>
<dbReference type="PANTHER" id="PTHR38454">
    <property type="entry name" value="INTEGRAL MEMBRANE PROTEIN-RELATED"/>
    <property type="match status" value="1"/>
</dbReference>
<sequence length="934" mass="98477">MIKTSSPSTGRGASSEWRQRVLPWVALVAAFFGFYGVYFAPAFMQGLLLAPGDGAIYYAPLFGLPVTELWTGLILSGYPVIADIQAQTLYPLRWLSPTYNVLVVVAYVVAATGMFGLVHRLTHSRLAGLAGALTLSASGFMIGHLGHLSIVHAAAWVPWVLWALAALRTRCDWAPVAGGGIAVALTLLGGHPQVSVLGLLLAGFYAVHELGVIARRDGAHRAAKDLLRVTLLFTLGIMLALPSLLATLGAASESVRGSWSVTDFNSFSHDPASLRMLAFPNLYGGHPVGPYGAYAGPWNLTELAIYAGILPWFLTIAALLGWKRDWAPLFWVGVLVVALLLTLGSITPLGDALFRLPIVGKFRAQARYGLLAIIALGVLAGFGLSAILRGGLDRRRTVLLVALSFGTAVIAATTLSVADFGQAALGSAAVYVPLVMMALSLLVVAYLALRPGVNPALLALVVLVVDLGSFGWFYEWRYASPAARPADLGRDAQTLVEALREGPGRVLPLDAARMPPNPLLPNMNMDHGIASVVGYGPLLSARYARFAGTDTVGNFAERRAGIPLMDVLGVQWIARLATGSTEPQLLGSGCGAPSAQRAVHATVPADVAPRGLRIVSHLSCSPQIASGTTLADVQVGPVGAPPSAAMTLEAGEETSEWAYDRPDVRASIAHARAPVAESFDAGGGFRGLWFGARWPAAVPLPLTSGDRIEIRLRETSALMRIKAVEVLDSHGRWVALPMAPLDEAGQAQLGAPRSLPGVPAVNERRSFRGLAWGVCDIRTASADEIVALLRGGQDASGRGFDPFFTALLEPEAPLAAPTCSTRPRVQVLERGNGRWALRSEAAGDSVLVVSESYNAGWRAKIDGHAAPIVPVDGLILGVSVPAGTHEVTLQYRPRRFLLSLAAAALALLAVGAMLIASGRRASRSRAATLKRNAS</sequence>
<feature type="transmembrane region" description="Helical" evidence="1">
    <location>
        <begin position="149"/>
        <end position="166"/>
    </location>
</feature>
<feature type="transmembrane region" description="Helical" evidence="1">
    <location>
        <begin position="21"/>
        <end position="40"/>
    </location>
</feature>
<feature type="transmembrane region" description="Helical" evidence="1">
    <location>
        <begin position="430"/>
        <end position="449"/>
    </location>
</feature>
<protein>
    <recommendedName>
        <fullName evidence="4">YfhO family protein</fullName>
    </recommendedName>
</protein>
<dbReference type="EMBL" id="BMYD01000004">
    <property type="protein sequence ID" value="GHA85654.1"/>
    <property type="molecule type" value="Genomic_DNA"/>
</dbReference>
<feature type="transmembrane region" description="Helical" evidence="1">
    <location>
        <begin position="99"/>
        <end position="119"/>
    </location>
</feature>
<feature type="transmembrane region" description="Helical" evidence="1">
    <location>
        <begin position="329"/>
        <end position="348"/>
    </location>
</feature>
<evidence type="ECO:0000256" key="1">
    <source>
        <dbReference type="SAM" id="Phobius"/>
    </source>
</evidence>
<reference evidence="2" key="2">
    <citation type="submission" date="2020-09" db="EMBL/GenBank/DDBJ databases">
        <authorList>
            <person name="Sun Q."/>
            <person name="Kim S."/>
        </authorList>
    </citation>
    <scope>NUCLEOTIDE SEQUENCE</scope>
    <source>
        <strain evidence="2">KCTC 23077</strain>
    </source>
</reference>
<keyword evidence="1" id="KW-0472">Membrane</keyword>
<gene>
    <name evidence="2" type="ORF">GCM10007067_24630</name>
</gene>
<feature type="transmembrane region" description="Helical" evidence="1">
    <location>
        <begin position="303"/>
        <end position="322"/>
    </location>
</feature>
<feature type="transmembrane region" description="Helical" evidence="1">
    <location>
        <begin position="173"/>
        <end position="190"/>
    </location>
</feature>
<dbReference type="InterPro" id="IPR018580">
    <property type="entry name" value="Uncharacterised_YfhO"/>
</dbReference>
<dbReference type="Pfam" id="PF09586">
    <property type="entry name" value="YfhO"/>
    <property type="match status" value="1"/>
</dbReference>
<feature type="transmembrane region" description="Helical" evidence="1">
    <location>
        <begin position="896"/>
        <end position="916"/>
    </location>
</feature>
<dbReference type="PANTHER" id="PTHR38454:SF1">
    <property type="entry name" value="INTEGRAL MEMBRANE PROTEIN"/>
    <property type="match status" value="1"/>
</dbReference>
<feature type="transmembrane region" description="Helical" evidence="1">
    <location>
        <begin position="368"/>
        <end position="388"/>
    </location>
</feature>
<proteinExistence type="predicted"/>
<keyword evidence="1" id="KW-1133">Transmembrane helix</keyword>
<feature type="transmembrane region" description="Helical" evidence="1">
    <location>
        <begin position="456"/>
        <end position="474"/>
    </location>
</feature>